<evidence type="ECO:0000256" key="8">
    <source>
        <dbReference type="ARBA" id="ARBA00022927"/>
    </source>
</evidence>
<dbReference type="InterPro" id="IPR018006">
    <property type="entry name" value="Flag_FliJ_proteobac"/>
</dbReference>
<reference evidence="13" key="1">
    <citation type="submission" date="2015-10" db="EMBL/GenBank/DDBJ databases">
        <title>Description of Candidatus Tenderia electrophaga gen. nov, sp. nov., an Uncultivated Electroautotroph from a Biocathode Enrichment.</title>
        <authorList>
            <person name="Eddie B.J."/>
            <person name="Malanoski A.P."/>
            <person name="Wang Z."/>
            <person name="Hall R.J."/>
            <person name="Oh S.D."/>
            <person name="Heiner C."/>
            <person name="Lin B."/>
            <person name="Strycharz-Glaven S.M."/>
        </authorList>
    </citation>
    <scope>NUCLEOTIDE SEQUENCE [LARGE SCALE GENOMIC DNA]</scope>
    <source>
        <strain evidence="13">NRL1</strain>
    </source>
</reference>
<evidence type="ECO:0000256" key="2">
    <source>
        <dbReference type="ARBA" id="ARBA00010004"/>
    </source>
</evidence>
<organism evidence="13 14">
    <name type="scientific">Candidatus Tenderia electrophaga</name>
    <dbReference type="NCBI Taxonomy" id="1748243"/>
    <lineage>
        <taxon>Bacteria</taxon>
        <taxon>Pseudomonadati</taxon>
        <taxon>Pseudomonadota</taxon>
        <taxon>Gammaproteobacteria</taxon>
        <taxon>Candidatus Tenderiales</taxon>
        <taxon>Candidatus Tenderiaceae</taxon>
        <taxon>Candidatus Tenderia</taxon>
    </lineage>
</organism>
<feature type="region of interest" description="Disordered" evidence="12">
    <location>
        <begin position="125"/>
        <end position="144"/>
    </location>
</feature>
<keyword evidence="4" id="KW-0813">Transport</keyword>
<dbReference type="KEGG" id="tee:Tel_05665"/>
<dbReference type="GO" id="GO:0003774">
    <property type="term" value="F:cytoskeletal motor activity"/>
    <property type="evidence" value="ECO:0007669"/>
    <property type="project" value="InterPro"/>
</dbReference>
<dbReference type="GO" id="GO:0071973">
    <property type="term" value="P:bacterial-type flagellum-dependent cell motility"/>
    <property type="evidence" value="ECO:0007669"/>
    <property type="project" value="InterPro"/>
</dbReference>
<keyword evidence="11" id="KW-0175">Coiled coil</keyword>
<dbReference type="Pfam" id="PF02050">
    <property type="entry name" value="FliJ"/>
    <property type="match status" value="1"/>
</dbReference>
<keyword evidence="7" id="KW-1005">Bacterial flagellum biogenesis</keyword>
<evidence type="ECO:0000256" key="10">
    <source>
        <dbReference type="ARBA" id="ARBA00023225"/>
    </source>
</evidence>
<keyword evidence="9" id="KW-0472">Membrane</keyword>
<keyword evidence="14" id="KW-1185">Reference proteome</keyword>
<dbReference type="GO" id="GO:0015031">
    <property type="term" value="P:protein transport"/>
    <property type="evidence" value="ECO:0007669"/>
    <property type="project" value="UniProtKB-KW"/>
</dbReference>
<keyword evidence="10" id="KW-1006">Bacterial flagellum protein export</keyword>
<gene>
    <name evidence="13" type="ORF">Tel_05665</name>
</gene>
<proteinExistence type="inferred from homology"/>
<accession>A0A0S2TBY3</accession>
<keyword evidence="5" id="KW-1003">Cell membrane</keyword>
<dbReference type="PIRSF" id="PIRSF019404">
    <property type="entry name" value="FliJ"/>
    <property type="match status" value="1"/>
</dbReference>
<evidence type="ECO:0000256" key="1">
    <source>
        <dbReference type="ARBA" id="ARBA00004413"/>
    </source>
</evidence>
<dbReference type="PANTHER" id="PTHR38786">
    <property type="entry name" value="FLAGELLAR FLIJ PROTEIN"/>
    <property type="match status" value="1"/>
</dbReference>
<dbReference type="NCBIfam" id="TIGR02473">
    <property type="entry name" value="flagell_FliJ"/>
    <property type="match status" value="1"/>
</dbReference>
<evidence type="ECO:0000256" key="5">
    <source>
        <dbReference type="ARBA" id="ARBA00022475"/>
    </source>
</evidence>
<dbReference type="GO" id="GO:0009288">
    <property type="term" value="C:bacterial-type flagellum"/>
    <property type="evidence" value="ECO:0007669"/>
    <property type="project" value="InterPro"/>
</dbReference>
<evidence type="ECO:0000256" key="7">
    <source>
        <dbReference type="ARBA" id="ARBA00022795"/>
    </source>
</evidence>
<evidence type="ECO:0000256" key="9">
    <source>
        <dbReference type="ARBA" id="ARBA00023136"/>
    </source>
</evidence>
<dbReference type="InterPro" id="IPR052570">
    <property type="entry name" value="FliJ"/>
</dbReference>
<dbReference type="InterPro" id="IPR053716">
    <property type="entry name" value="Flag_assembly_chemotaxis_eff"/>
</dbReference>
<evidence type="ECO:0000256" key="4">
    <source>
        <dbReference type="ARBA" id="ARBA00022448"/>
    </source>
</evidence>
<dbReference type="PRINTS" id="PR01004">
    <property type="entry name" value="FLGFLIJ"/>
</dbReference>
<evidence type="ECO:0000256" key="3">
    <source>
        <dbReference type="ARBA" id="ARBA00020392"/>
    </source>
</evidence>
<dbReference type="Gene3D" id="1.10.287.1700">
    <property type="match status" value="1"/>
</dbReference>
<dbReference type="AlphaFoldDB" id="A0A0S2TBY3"/>
<feature type="coiled-coil region" evidence="11">
    <location>
        <begin position="22"/>
        <end position="100"/>
    </location>
</feature>
<keyword evidence="6" id="KW-0145">Chemotaxis</keyword>
<keyword evidence="8" id="KW-0653">Protein transport</keyword>
<dbReference type="STRING" id="1748243.Tel_05665"/>
<evidence type="ECO:0000256" key="11">
    <source>
        <dbReference type="SAM" id="Coils"/>
    </source>
</evidence>
<name>A0A0S2TBY3_9GAMM</name>
<dbReference type="Proteomes" id="UP000055136">
    <property type="component" value="Chromosome"/>
</dbReference>
<evidence type="ECO:0000313" key="14">
    <source>
        <dbReference type="Proteomes" id="UP000055136"/>
    </source>
</evidence>
<protein>
    <recommendedName>
        <fullName evidence="3">Flagellar FliJ protein</fullName>
    </recommendedName>
</protein>
<dbReference type="InterPro" id="IPR012823">
    <property type="entry name" value="Flagell_FliJ"/>
</dbReference>
<comment type="similarity">
    <text evidence="2">Belongs to the FliJ family.</text>
</comment>
<dbReference type="GO" id="GO:0044781">
    <property type="term" value="P:bacterial-type flagellum organization"/>
    <property type="evidence" value="ECO:0007669"/>
    <property type="project" value="UniProtKB-KW"/>
</dbReference>
<dbReference type="GO" id="GO:0006935">
    <property type="term" value="P:chemotaxis"/>
    <property type="evidence" value="ECO:0007669"/>
    <property type="project" value="UniProtKB-KW"/>
</dbReference>
<dbReference type="GO" id="GO:0005886">
    <property type="term" value="C:plasma membrane"/>
    <property type="evidence" value="ECO:0007669"/>
    <property type="project" value="UniProtKB-SubCell"/>
</dbReference>
<sequence>MADSRRFEPIADLARNSEREAAKALGQALQQLEAHQAQLQQLIDYQAEYRRRLSDSASQGMNAQALNEYREFVAKLAQAIDRQERVVEQLRRELEDSKRYWFAKRGHSKALDMVLERYIKSERRALEKKEQRDHDDRNNRVKHD</sequence>
<evidence type="ECO:0000313" key="13">
    <source>
        <dbReference type="EMBL" id="ALP52677.1"/>
    </source>
</evidence>
<evidence type="ECO:0000256" key="6">
    <source>
        <dbReference type="ARBA" id="ARBA00022500"/>
    </source>
</evidence>
<dbReference type="EMBL" id="CP013099">
    <property type="protein sequence ID" value="ALP52677.1"/>
    <property type="molecule type" value="Genomic_DNA"/>
</dbReference>
<dbReference type="PANTHER" id="PTHR38786:SF1">
    <property type="entry name" value="FLAGELLAR FLIJ PROTEIN"/>
    <property type="match status" value="1"/>
</dbReference>
<comment type="subcellular location">
    <subcellularLocation>
        <location evidence="1">Cell membrane</location>
        <topology evidence="1">Peripheral membrane protein</topology>
        <orientation evidence="1">Cytoplasmic side</orientation>
    </subcellularLocation>
</comment>
<evidence type="ECO:0000256" key="12">
    <source>
        <dbReference type="SAM" id="MobiDB-lite"/>
    </source>
</evidence>